<evidence type="ECO:0000256" key="10">
    <source>
        <dbReference type="ARBA" id="ARBA00022695"/>
    </source>
</evidence>
<gene>
    <name evidence="15" type="primary">Gdpgp1</name>
</gene>
<evidence type="ECO:0000256" key="9">
    <source>
        <dbReference type="ARBA" id="ARBA00022679"/>
    </source>
</evidence>
<evidence type="ECO:0000256" key="3">
    <source>
        <dbReference type="ARBA" id="ARBA00004496"/>
    </source>
</evidence>
<reference evidence="15" key="1">
    <citation type="submission" date="2020-04" db="EMBL/GenBank/DDBJ databases">
        <authorList>
            <person name="Neveu A P."/>
        </authorList>
    </citation>
    <scope>NUCLEOTIDE SEQUENCE</scope>
    <source>
        <tissue evidence="15">Whole embryo</tissue>
    </source>
</reference>
<dbReference type="InterPro" id="IPR036265">
    <property type="entry name" value="HIT-like_sf"/>
</dbReference>
<dbReference type="GO" id="GO:0080048">
    <property type="term" value="F:GDP-D-glucose phosphorylase activity"/>
    <property type="evidence" value="ECO:0007669"/>
    <property type="project" value="UniProtKB-EC"/>
</dbReference>
<evidence type="ECO:0000256" key="11">
    <source>
        <dbReference type="ARBA" id="ARBA00022741"/>
    </source>
</evidence>
<keyword evidence="12" id="KW-0378">Hydrolase</keyword>
<evidence type="ECO:0000256" key="6">
    <source>
        <dbReference type="ARBA" id="ARBA00018857"/>
    </source>
</evidence>
<dbReference type="AlphaFoldDB" id="A0A6F9DE63"/>
<evidence type="ECO:0000256" key="5">
    <source>
        <dbReference type="ARBA" id="ARBA00012507"/>
    </source>
</evidence>
<comment type="subcellular location">
    <subcellularLocation>
        <location evidence="3">Cytoplasm</location>
    </subcellularLocation>
</comment>
<evidence type="ECO:0000256" key="2">
    <source>
        <dbReference type="ARBA" id="ARBA00003049"/>
    </source>
</evidence>
<keyword evidence="10" id="KW-0548">Nucleotidyltransferase</keyword>
<comment type="function">
    <text evidence="2">Specific and highly efficient GDP-D-glucose phosphorylase regulating the levels of GDP-D-glucose in cells.</text>
</comment>
<keyword evidence="11" id="KW-0547">Nucleotide-binding</keyword>
<evidence type="ECO:0000256" key="1">
    <source>
        <dbReference type="ARBA" id="ARBA00000063"/>
    </source>
</evidence>
<evidence type="ECO:0000259" key="13">
    <source>
        <dbReference type="Pfam" id="PF26216"/>
    </source>
</evidence>
<dbReference type="GO" id="GO:0005737">
    <property type="term" value="C:cytoplasm"/>
    <property type="evidence" value="ECO:0007669"/>
    <property type="project" value="UniProtKB-SubCell"/>
</dbReference>
<keyword evidence="7" id="KW-0963">Cytoplasm</keyword>
<dbReference type="GO" id="GO:0006006">
    <property type="term" value="P:glucose metabolic process"/>
    <property type="evidence" value="ECO:0007669"/>
    <property type="project" value="TreeGrafter"/>
</dbReference>
<accession>A0A6F9DE63</accession>
<dbReference type="EC" id="2.7.7.78" evidence="5"/>
<dbReference type="GO" id="GO:0016787">
    <property type="term" value="F:hydrolase activity"/>
    <property type="evidence" value="ECO:0007669"/>
    <property type="project" value="UniProtKB-KW"/>
</dbReference>
<keyword evidence="9" id="KW-0808">Transferase</keyword>
<dbReference type="Gene3D" id="3.30.428.10">
    <property type="entry name" value="HIT-like"/>
    <property type="match status" value="1"/>
</dbReference>
<comment type="similarity">
    <text evidence="4">Belongs to the GDPGP1 family.</text>
</comment>
<name>A0A6F9DE63_9ASCI</name>
<evidence type="ECO:0000256" key="12">
    <source>
        <dbReference type="ARBA" id="ARBA00022801"/>
    </source>
</evidence>
<dbReference type="GO" id="GO:0000166">
    <property type="term" value="F:nucleotide binding"/>
    <property type="evidence" value="ECO:0007669"/>
    <property type="project" value="UniProtKB-KW"/>
</dbReference>
<evidence type="ECO:0000256" key="4">
    <source>
        <dbReference type="ARBA" id="ARBA00006451"/>
    </source>
</evidence>
<dbReference type="PANTHER" id="PTHR20884:SF8">
    <property type="entry name" value="GDP-D-GLUCOSE PHOSPHORYLASE 1"/>
    <property type="match status" value="1"/>
</dbReference>
<sequence length="380" mass="43341">MLTRPAKYVLCTVIMNGLQSDCETIVGFCYSGDDLIDTPNDWNGQNASCSNFDKILHEKWKKAEDSGILKYTLSDCEYKVLSGDISDESASYVAQLNPQRGFNRRKREAFDSMNQKFSPNQFNFTKIKNNEILFNLKPGDDTAVGIYKKNNHIDATDHSNDNLVAVNISPIDNCHVLVIPSCSTCQPQRLTTISLLMAMDVVQLSSRPDFRVGFNSLYAWASVNHLHYHAMLFNFKLFIDDLDSSTLLQDHCFIIEKSYMNLGFLFHVPMDALKRIEVAKQVVSITEMFHKREVPYNIEITRSTKSNIDTRIFLWPRKSMKDLTPSPCFDVACVDLGGQIKIKKKTEFTSLTFAKAKKVLMEAGLDRTDFMQLIDEIKNM</sequence>
<dbReference type="GO" id="GO:0005085">
    <property type="term" value="F:guanyl-nucleotide exchange factor activity"/>
    <property type="evidence" value="ECO:0007669"/>
    <property type="project" value="UniProtKB-KW"/>
</dbReference>
<feature type="domain" description="GDPGP1-like C-terminal" evidence="13">
    <location>
        <begin position="277"/>
        <end position="379"/>
    </location>
</feature>
<dbReference type="EMBL" id="LR785406">
    <property type="protein sequence ID" value="CAB3248678.1"/>
    <property type="molecule type" value="mRNA"/>
</dbReference>
<dbReference type="InterPro" id="IPR058865">
    <property type="entry name" value="GDPGP1_C"/>
</dbReference>
<dbReference type="Pfam" id="PF26217">
    <property type="entry name" value="GDPGP1_N"/>
    <property type="match status" value="1"/>
</dbReference>
<dbReference type="Pfam" id="PF26216">
    <property type="entry name" value="GDPGP1_C"/>
    <property type="match status" value="1"/>
</dbReference>
<evidence type="ECO:0000256" key="8">
    <source>
        <dbReference type="ARBA" id="ARBA00022658"/>
    </source>
</evidence>
<dbReference type="InterPro" id="IPR058866">
    <property type="entry name" value="GDPGP1_N"/>
</dbReference>
<comment type="catalytic activity">
    <reaction evidence="1">
        <text>GDP-alpha-D-glucose + phosphate = alpha-D-glucose 1-phosphate + GDP + H(+)</text>
        <dbReference type="Rhea" id="RHEA:30387"/>
        <dbReference type="ChEBI" id="CHEBI:15378"/>
        <dbReference type="ChEBI" id="CHEBI:43474"/>
        <dbReference type="ChEBI" id="CHEBI:58189"/>
        <dbReference type="ChEBI" id="CHEBI:58601"/>
        <dbReference type="ChEBI" id="CHEBI:62230"/>
        <dbReference type="EC" id="2.7.7.78"/>
    </reaction>
</comment>
<proteinExistence type="evidence at transcript level"/>
<organism evidence="15">
    <name type="scientific">Phallusia mammillata</name>
    <dbReference type="NCBI Taxonomy" id="59560"/>
    <lineage>
        <taxon>Eukaryota</taxon>
        <taxon>Metazoa</taxon>
        <taxon>Chordata</taxon>
        <taxon>Tunicata</taxon>
        <taxon>Ascidiacea</taxon>
        <taxon>Phlebobranchia</taxon>
        <taxon>Ascidiidae</taxon>
        <taxon>Phallusia</taxon>
    </lineage>
</organism>
<evidence type="ECO:0000313" key="15">
    <source>
        <dbReference type="EMBL" id="CAB3248678.1"/>
    </source>
</evidence>
<evidence type="ECO:0000256" key="7">
    <source>
        <dbReference type="ARBA" id="ARBA00022490"/>
    </source>
</evidence>
<dbReference type="InterPro" id="IPR026506">
    <property type="entry name" value="GDPGP"/>
</dbReference>
<dbReference type="SUPFAM" id="SSF54197">
    <property type="entry name" value="HIT-like"/>
    <property type="match status" value="1"/>
</dbReference>
<keyword evidence="8" id="KW-0344">Guanine-nucleotide releasing factor</keyword>
<evidence type="ECO:0000259" key="14">
    <source>
        <dbReference type="Pfam" id="PF26217"/>
    </source>
</evidence>
<protein>
    <recommendedName>
        <fullName evidence="6">GDP-D-glucose phosphorylase 1</fullName>
        <ecNumber evidence="5">2.7.7.78</ecNumber>
    </recommendedName>
</protein>
<dbReference type="PANTHER" id="PTHR20884">
    <property type="entry name" value="GDP-D-GLUCOSE PHOSPHORYLASE 1"/>
    <property type="match status" value="1"/>
</dbReference>
<feature type="domain" description="GDPGP1-like N-terminal" evidence="14">
    <location>
        <begin position="51"/>
        <end position="231"/>
    </location>
</feature>